<protein>
    <recommendedName>
        <fullName evidence="2">Phosphatidic acid phosphatase type 2/haloperoxidase domain-containing protein</fullName>
    </recommendedName>
</protein>
<dbReference type="PANTHER" id="PTHR14969:SF13">
    <property type="entry name" value="AT30094P"/>
    <property type="match status" value="1"/>
</dbReference>
<feature type="transmembrane region" description="Helical" evidence="1">
    <location>
        <begin position="149"/>
        <end position="168"/>
    </location>
</feature>
<dbReference type="InterPro" id="IPR036938">
    <property type="entry name" value="PAP2/HPO_sf"/>
</dbReference>
<proteinExistence type="predicted"/>
<evidence type="ECO:0000313" key="4">
    <source>
        <dbReference type="Proteomes" id="UP000176864"/>
    </source>
</evidence>
<dbReference type="Gene3D" id="1.20.144.10">
    <property type="entry name" value="Phosphatidic acid phosphatase type 2/haloperoxidase"/>
    <property type="match status" value="1"/>
</dbReference>
<feature type="transmembrane region" description="Helical" evidence="1">
    <location>
        <begin position="125"/>
        <end position="143"/>
    </location>
</feature>
<evidence type="ECO:0000256" key="1">
    <source>
        <dbReference type="SAM" id="Phobius"/>
    </source>
</evidence>
<keyword evidence="1" id="KW-1133">Transmembrane helix</keyword>
<dbReference type="Pfam" id="PF01569">
    <property type="entry name" value="PAP2"/>
    <property type="match status" value="1"/>
</dbReference>
<sequence>MRNFDLQVFEYINGLALKYPLWDKVVIYANEYGLYVFAGIVAILFFVNRRAFWGAAISSILARGIITEIIRYAYKRPRPFVNDQLENVRQLVVKSVINDSFPSGHAAFYFAIAFAVYFQNRKAGAVLIILAVILGTTRIYTGIHYPSDILGGALIGFASAWVAGKLLFRR</sequence>
<keyword evidence="1" id="KW-0472">Membrane</keyword>
<evidence type="ECO:0000313" key="3">
    <source>
        <dbReference type="EMBL" id="OGE78240.1"/>
    </source>
</evidence>
<dbReference type="SMART" id="SM00014">
    <property type="entry name" value="acidPPc"/>
    <property type="match status" value="1"/>
</dbReference>
<feature type="transmembrane region" description="Helical" evidence="1">
    <location>
        <begin position="52"/>
        <end position="74"/>
    </location>
</feature>
<dbReference type="PANTHER" id="PTHR14969">
    <property type="entry name" value="SPHINGOSINE-1-PHOSPHATE PHOSPHOHYDROLASE"/>
    <property type="match status" value="1"/>
</dbReference>
<dbReference type="InterPro" id="IPR000326">
    <property type="entry name" value="PAP2/HPO"/>
</dbReference>
<accession>A0A1F5NLH1</accession>
<feature type="domain" description="Phosphatidic acid phosphatase type 2/haloperoxidase" evidence="2">
    <location>
        <begin position="52"/>
        <end position="164"/>
    </location>
</feature>
<gene>
    <name evidence="3" type="ORF">A2751_03735</name>
</gene>
<dbReference type="STRING" id="1817824.A2751_03735"/>
<evidence type="ECO:0000259" key="2">
    <source>
        <dbReference type="SMART" id="SM00014"/>
    </source>
</evidence>
<dbReference type="Proteomes" id="UP000176864">
    <property type="component" value="Unassembled WGS sequence"/>
</dbReference>
<comment type="caution">
    <text evidence="3">The sequence shown here is derived from an EMBL/GenBank/DDBJ whole genome shotgun (WGS) entry which is preliminary data.</text>
</comment>
<dbReference type="EMBL" id="MFEK01000014">
    <property type="protein sequence ID" value="OGE78240.1"/>
    <property type="molecule type" value="Genomic_DNA"/>
</dbReference>
<feature type="transmembrane region" description="Helical" evidence="1">
    <location>
        <begin position="101"/>
        <end position="118"/>
    </location>
</feature>
<name>A0A1F5NLH1_9BACT</name>
<organism evidence="3 4">
    <name type="scientific">Candidatus Doudnabacteria bacterium RIFCSPHIGHO2_01_FULL_46_14</name>
    <dbReference type="NCBI Taxonomy" id="1817824"/>
    <lineage>
        <taxon>Bacteria</taxon>
        <taxon>Candidatus Doudnaibacteriota</taxon>
    </lineage>
</organism>
<dbReference type="AlphaFoldDB" id="A0A1F5NLH1"/>
<keyword evidence="1" id="KW-0812">Transmembrane</keyword>
<dbReference type="SUPFAM" id="SSF48317">
    <property type="entry name" value="Acid phosphatase/Vanadium-dependent haloperoxidase"/>
    <property type="match status" value="1"/>
</dbReference>
<reference evidence="3 4" key="1">
    <citation type="journal article" date="2016" name="Nat. Commun.">
        <title>Thousands of microbial genomes shed light on interconnected biogeochemical processes in an aquifer system.</title>
        <authorList>
            <person name="Anantharaman K."/>
            <person name="Brown C.T."/>
            <person name="Hug L.A."/>
            <person name="Sharon I."/>
            <person name="Castelle C.J."/>
            <person name="Probst A.J."/>
            <person name="Thomas B.C."/>
            <person name="Singh A."/>
            <person name="Wilkins M.J."/>
            <person name="Karaoz U."/>
            <person name="Brodie E.L."/>
            <person name="Williams K.H."/>
            <person name="Hubbard S.S."/>
            <person name="Banfield J.F."/>
        </authorList>
    </citation>
    <scope>NUCLEOTIDE SEQUENCE [LARGE SCALE GENOMIC DNA]</scope>
</reference>
<feature type="transmembrane region" description="Helical" evidence="1">
    <location>
        <begin position="25"/>
        <end position="47"/>
    </location>
</feature>